<protein>
    <recommendedName>
        <fullName evidence="2">GYF domain-containing protein</fullName>
    </recommendedName>
</protein>
<dbReference type="InterPro" id="IPR035445">
    <property type="entry name" value="GYF-like_dom_sf"/>
</dbReference>
<dbReference type="InterPro" id="IPR025640">
    <property type="entry name" value="GYF_2"/>
</dbReference>
<dbReference type="RefSeq" id="WP_145294859.1">
    <property type="nucleotide sequence ID" value="NZ_CP036319.1"/>
</dbReference>
<dbReference type="OrthoDB" id="292769at2"/>
<keyword evidence="4" id="KW-1185">Reference proteome</keyword>
<dbReference type="EMBL" id="SJPL01000001">
    <property type="protein sequence ID" value="TWT71682.1"/>
    <property type="molecule type" value="Genomic_DNA"/>
</dbReference>
<dbReference type="AlphaFoldDB" id="A0A5C5YEL3"/>
<sequence>MGIRFACHHCGKRLNIKNELAGKRGVCPECKKRFRIPLSDADFSIAVDAGDDAASDDTGQKPPVQPAVTAPIADSLLDDPDAAWYVRPAEGGQYGPATSETLAQWIDDGRVAHDALVWRDGWPQWRPAPEAFPERVDKLPVASQAVDARTEVAADAGNTEPAAPETDNVAAVDPTGDAIQLAGDPAIGATRGKRTDRRGVSIGMLAGVCVALVAVLIYVVTR</sequence>
<gene>
    <name evidence="3" type="ORF">Pan14r_39930</name>
</gene>
<keyword evidence="1" id="KW-0472">Membrane</keyword>
<organism evidence="3 4">
    <name type="scientific">Crateriforma conspicua</name>
    <dbReference type="NCBI Taxonomy" id="2527996"/>
    <lineage>
        <taxon>Bacteria</taxon>
        <taxon>Pseudomonadati</taxon>
        <taxon>Planctomycetota</taxon>
        <taxon>Planctomycetia</taxon>
        <taxon>Planctomycetales</taxon>
        <taxon>Planctomycetaceae</taxon>
        <taxon>Crateriforma</taxon>
    </lineage>
</organism>
<feature type="domain" description="GYF" evidence="2">
    <location>
        <begin position="84"/>
        <end position="128"/>
    </location>
</feature>
<keyword evidence="1" id="KW-0812">Transmembrane</keyword>
<comment type="caution">
    <text evidence="3">The sequence shown here is derived from an EMBL/GenBank/DDBJ whole genome shotgun (WGS) entry which is preliminary data.</text>
</comment>
<accession>A0A5C5YEL3</accession>
<dbReference type="Proteomes" id="UP000317238">
    <property type="component" value="Unassembled WGS sequence"/>
</dbReference>
<name>A0A5C5YEL3_9PLAN</name>
<evidence type="ECO:0000313" key="4">
    <source>
        <dbReference type="Proteomes" id="UP000317238"/>
    </source>
</evidence>
<feature type="transmembrane region" description="Helical" evidence="1">
    <location>
        <begin position="200"/>
        <end position="220"/>
    </location>
</feature>
<evidence type="ECO:0000259" key="2">
    <source>
        <dbReference type="Pfam" id="PF14237"/>
    </source>
</evidence>
<dbReference type="Pfam" id="PF14237">
    <property type="entry name" value="GYF_2"/>
    <property type="match status" value="1"/>
</dbReference>
<evidence type="ECO:0000313" key="3">
    <source>
        <dbReference type="EMBL" id="TWT71682.1"/>
    </source>
</evidence>
<dbReference type="SUPFAM" id="SSF55277">
    <property type="entry name" value="GYF domain"/>
    <property type="match status" value="1"/>
</dbReference>
<proteinExistence type="predicted"/>
<reference evidence="3 4" key="1">
    <citation type="submission" date="2019-02" db="EMBL/GenBank/DDBJ databases">
        <title>Deep-cultivation of Planctomycetes and their phenomic and genomic characterization uncovers novel biology.</title>
        <authorList>
            <person name="Wiegand S."/>
            <person name="Jogler M."/>
            <person name="Boedeker C."/>
            <person name="Pinto D."/>
            <person name="Vollmers J."/>
            <person name="Rivas-Marin E."/>
            <person name="Kohn T."/>
            <person name="Peeters S.H."/>
            <person name="Heuer A."/>
            <person name="Rast P."/>
            <person name="Oberbeckmann S."/>
            <person name="Bunk B."/>
            <person name="Jeske O."/>
            <person name="Meyerdierks A."/>
            <person name="Storesund J.E."/>
            <person name="Kallscheuer N."/>
            <person name="Luecker S."/>
            <person name="Lage O.M."/>
            <person name="Pohl T."/>
            <person name="Merkel B.J."/>
            <person name="Hornburger P."/>
            <person name="Mueller R.-W."/>
            <person name="Bruemmer F."/>
            <person name="Labrenz M."/>
            <person name="Spormann A.M."/>
            <person name="Op Den Camp H."/>
            <person name="Overmann J."/>
            <person name="Amann R."/>
            <person name="Jetten M.S.M."/>
            <person name="Mascher T."/>
            <person name="Medema M.H."/>
            <person name="Devos D.P."/>
            <person name="Kaster A.-K."/>
            <person name="Ovreas L."/>
            <person name="Rohde M."/>
            <person name="Galperin M.Y."/>
            <person name="Jogler C."/>
        </authorList>
    </citation>
    <scope>NUCLEOTIDE SEQUENCE [LARGE SCALE GENOMIC DNA]</scope>
    <source>
        <strain evidence="3 4">Pan14r</strain>
    </source>
</reference>
<keyword evidence="1" id="KW-1133">Transmembrane helix</keyword>
<evidence type="ECO:0000256" key="1">
    <source>
        <dbReference type="SAM" id="Phobius"/>
    </source>
</evidence>